<dbReference type="EC" id="3.5.4.26" evidence="12"/>
<evidence type="ECO:0000256" key="14">
    <source>
        <dbReference type="PIRSR" id="PIRSR006769-2"/>
    </source>
</evidence>
<feature type="binding site" evidence="14">
    <location>
        <position position="172"/>
    </location>
    <ligand>
        <name>NADP(+)</name>
        <dbReference type="ChEBI" id="CHEBI:58349"/>
    </ligand>
</feature>
<evidence type="ECO:0000256" key="6">
    <source>
        <dbReference type="ARBA" id="ARBA00022619"/>
    </source>
</evidence>
<keyword evidence="9 12" id="KW-0521">NADP</keyword>
<dbReference type="EMBL" id="FWFS01000004">
    <property type="protein sequence ID" value="SLN37186.1"/>
    <property type="molecule type" value="Genomic_DNA"/>
</dbReference>
<dbReference type="InterPro" id="IPR024072">
    <property type="entry name" value="DHFR-like_dom_sf"/>
</dbReference>
<evidence type="ECO:0000256" key="10">
    <source>
        <dbReference type="ARBA" id="ARBA00023002"/>
    </source>
</evidence>
<feature type="binding site" evidence="14">
    <location>
        <position position="202"/>
    </location>
    <ligand>
        <name>NADP(+)</name>
        <dbReference type="ChEBI" id="CHEBI:58349"/>
    </ligand>
</feature>
<dbReference type="InterPro" id="IPR002125">
    <property type="entry name" value="CMP_dCMP_dom"/>
</dbReference>
<feature type="binding site" evidence="14">
    <location>
        <position position="198"/>
    </location>
    <ligand>
        <name>NADP(+)</name>
        <dbReference type="ChEBI" id="CHEBI:58349"/>
    </ligand>
</feature>
<dbReference type="PANTHER" id="PTHR38011">
    <property type="entry name" value="DIHYDROFOLATE REDUCTASE FAMILY PROTEIN (AFU_ORTHOLOGUE AFUA_8G06820)"/>
    <property type="match status" value="1"/>
</dbReference>
<comment type="similarity">
    <text evidence="5 12">In the C-terminal section; belongs to the HTP reductase family.</text>
</comment>
<feature type="binding site" evidence="14">
    <location>
        <position position="296"/>
    </location>
    <ligand>
        <name>substrate</name>
    </ligand>
</feature>
<keyword evidence="11" id="KW-0511">Multifunctional enzyme</keyword>
<evidence type="ECO:0000256" key="3">
    <source>
        <dbReference type="ARBA" id="ARBA00004910"/>
    </source>
</evidence>
<feature type="binding site" evidence="14">
    <location>
        <position position="170"/>
    </location>
    <ligand>
        <name>substrate</name>
    </ligand>
</feature>
<feature type="binding site" evidence="15">
    <location>
        <position position="77"/>
    </location>
    <ligand>
        <name>Zn(2+)</name>
        <dbReference type="ChEBI" id="CHEBI:29105"/>
        <note>catalytic</note>
    </ligand>
</feature>
<dbReference type="InterPro" id="IPR016193">
    <property type="entry name" value="Cytidine_deaminase-like"/>
</dbReference>
<dbReference type="Gene3D" id="3.40.140.10">
    <property type="entry name" value="Cytidine Deaminase, domain 2"/>
    <property type="match status" value="1"/>
</dbReference>
<keyword evidence="12" id="KW-0378">Hydrolase</keyword>
<dbReference type="NCBIfam" id="TIGR00326">
    <property type="entry name" value="eubact_ribD"/>
    <property type="match status" value="1"/>
</dbReference>
<dbReference type="AlphaFoldDB" id="A0A1Y5SE89"/>
<comment type="similarity">
    <text evidence="4 12">In the N-terminal section; belongs to the cytidine and deoxycytidylate deaminase family.</text>
</comment>
<protein>
    <recommendedName>
        <fullName evidence="12">Riboflavin biosynthesis protein RibD</fullName>
    </recommendedName>
    <domain>
        <recommendedName>
            <fullName evidence="12">Diaminohydroxyphosphoribosylaminopyrimidine deaminase</fullName>
            <shortName evidence="12">DRAP deaminase</shortName>
            <ecNumber evidence="12">3.5.4.26</ecNumber>
        </recommendedName>
        <alternativeName>
            <fullName evidence="12">Riboflavin-specific deaminase</fullName>
        </alternativeName>
    </domain>
    <domain>
        <recommendedName>
            <fullName evidence="12">5-amino-6-(5-phosphoribosylamino)uracil reductase</fullName>
            <ecNumber evidence="12">1.1.1.193</ecNumber>
        </recommendedName>
        <alternativeName>
            <fullName evidence="12">HTP reductase</fullName>
        </alternativeName>
    </domain>
</protein>
<dbReference type="InterPro" id="IPR016192">
    <property type="entry name" value="APOBEC/CMP_deaminase_Zn-bd"/>
</dbReference>
<feature type="binding site" evidence="15">
    <location>
        <position position="86"/>
    </location>
    <ligand>
        <name>Zn(2+)</name>
        <dbReference type="ChEBI" id="CHEBI:29105"/>
        <note>catalytic</note>
    </ligand>
</feature>
<dbReference type="GO" id="GO:0050661">
    <property type="term" value="F:NADP binding"/>
    <property type="evidence" value="ECO:0007669"/>
    <property type="project" value="InterPro"/>
</dbReference>
<dbReference type="InterPro" id="IPR050765">
    <property type="entry name" value="Riboflavin_Biosynth_HTPR"/>
</dbReference>
<evidence type="ECO:0000256" key="13">
    <source>
        <dbReference type="PIRSR" id="PIRSR006769-1"/>
    </source>
</evidence>
<comment type="catalytic activity">
    <reaction evidence="12">
        <text>5-amino-6-(5-phospho-D-ribitylamino)uracil + NADP(+) = 5-amino-6-(5-phospho-D-ribosylamino)uracil + NADPH + H(+)</text>
        <dbReference type="Rhea" id="RHEA:17845"/>
        <dbReference type="ChEBI" id="CHEBI:15378"/>
        <dbReference type="ChEBI" id="CHEBI:57783"/>
        <dbReference type="ChEBI" id="CHEBI:58349"/>
        <dbReference type="ChEBI" id="CHEBI:58421"/>
        <dbReference type="ChEBI" id="CHEBI:58453"/>
        <dbReference type="EC" id="1.1.1.193"/>
    </reaction>
</comment>
<evidence type="ECO:0000256" key="5">
    <source>
        <dbReference type="ARBA" id="ARBA00007417"/>
    </source>
</evidence>
<dbReference type="PROSITE" id="PS51747">
    <property type="entry name" value="CYT_DCMP_DEAMINASES_2"/>
    <property type="match status" value="1"/>
</dbReference>
<dbReference type="UniPathway" id="UPA00275">
    <property type="reaction ID" value="UER00401"/>
</dbReference>
<evidence type="ECO:0000256" key="9">
    <source>
        <dbReference type="ARBA" id="ARBA00022857"/>
    </source>
</evidence>
<dbReference type="GO" id="GO:0009231">
    <property type="term" value="P:riboflavin biosynthetic process"/>
    <property type="evidence" value="ECO:0007669"/>
    <property type="project" value="UniProtKB-UniPathway"/>
</dbReference>
<keyword evidence="6 12" id="KW-0686">Riboflavin biosynthesis</keyword>
<evidence type="ECO:0000259" key="16">
    <source>
        <dbReference type="PROSITE" id="PS51747"/>
    </source>
</evidence>
<keyword evidence="18" id="KW-1185">Reference proteome</keyword>
<sequence>MSACDIDHMRHALALGRRGLGRVWPNPAVGCVLVKGARVIGRGWTQDGGRPHAEAMALAQAGAQARGATAYVTLEPCSHTGKTGPCSEALIAAGISRVVCALGDPDPRVNGKGFAKLRAAGVEVGVGLCEKEATSDQIGFLSRILRGRPMVTLKFASTLDGKIATASGESQWITGPLARRRVHADRAAHDGVMVGGGTARHDDPSLTVREIGHDRQPVRVVLSRMLDLPLSGALARTARDVPLWLIHGPQASPELRRVWGDLGAQLIEVPLSRGAVSASAALTALGERGLTRVYCEGGGGLAASLLAGDLVDEVHAYAAGAMIGAEGVSVVGALGLQHLARAPRFALQRIDRLGSDVLSIWRSTTPL</sequence>
<comment type="cofactor">
    <cofactor evidence="12 15">
        <name>Zn(2+)</name>
        <dbReference type="ChEBI" id="CHEBI:29105"/>
    </cofactor>
    <text evidence="12 15">Binds 1 zinc ion.</text>
</comment>
<dbReference type="SUPFAM" id="SSF53597">
    <property type="entry name" value="Dihydrofolate reductase-like"/>
    <property type="match status" value="1"/>
</dbReference>
<evidence type="ECO:0000256" key="4">
    <source>
        <dbReference type="ARBA" id="ARBA00005259"/>
    </source>
</evidence>
<dbReference type="Gene3D" id="3.40.430.10">
    <property type="entry name" value="Dihydrofolate Reductase, subunit A"/>
    <property type="match status" value="1"/>
</dbReference>
<dbReference type="Proteomes" id="UP000193862">
    <property type="component" value="Unassembled WGS sequence"/>
</dbReference>
<dbReference type="InterPro" id="IPR002734">
    <property type="entry name" value="RibDG_C"/>
</dbReference>
<feature type="active site" description="Proton donor" evidence="13">
    <location>
        <position position="54"/>
    </location>
</feature>
<dbReference type="CDD" id="cd01284">
    <property type="entry name" value="Riboflavin_deaminase-reductase"/>
    <property type="match status" value="1"/>
</dbReference>
<dbReference type="InterPro" id="IPR004794">
    <property type="entry name" value="Eubact_RibD"/>
</dbReference>
<dbReference type="GO" id="GO:0008270">
    <property type="term" value="F:zinc ion binding"/>
    <property type="evidence" value="ECO:0007669"/>
    <property type="project" value="InterPro"/>
</dbReference>
<dbReference type="Pfam" id="PF01872">
    <property type="entry name" value="RibD_C"/>
    <property type="match status" value="1"/>
</dbReference>
<evidence type="ECO:0000256" key="12">
    <source>
        <dbReference type="PIRNR" id="PIRNR006769"/>
    </source>
</evidence>
<evidence type="ECO:0000256" key="1">
    <source>
        <dbReference type="ARBA" id="ARBA00002151"/>
    </source>
</evidence>
<gene>
    <name evidence="17" type="primary">ribD</name>
    <name evidence="17" type="ORF">AQS8620_01349</name>
</gene>
<proteinExistence type="inferred from homology"/>
<comment type="pathway">
    <text evidence="3 12">Cofactor biosynthesis; riboflavin biosynthesis; 5-amino-6-(D-ribitylamino)uracil from GTP: step 3/4.</text>
</comment>
<dbReference type="Pfam" id="PF00383">
    <property type="entry name" value="dCMP_cyt_deam_1"/>
    <property type="match status" value="1"/>
</dbReference>
<evidence type="ECO:0000256" key="15">
    <source>
        <dbReference type="PIRSR" id="PIRSR006769-3"/>
    </source>
</evidence>
<dbReference type="SUPFAM" id="SSF53927">
    <property type="entry name" value="Cytidine deaminase-like"/>
    <property type="match status" value="1"/>
</dbReference>
<dbReference type="PIRSF" id="PIRSF006769">
    <property type="entry name" value="RibD"/>
    <property type="match status" value="1"/>
</dbReference>
<comment type="catalytic activity">
    <reaction evidence="12">
        <text>2,5-diamino-6-hydroxy-4-(5-phosphoribosylamino)-pyrimidine + H2O + H(+) = 5-amino-6-(5-phospho-D-ribosylamino)uracil + NH4(+)</text>
        <dbReference type="Rhea" id="RHEA:21868"/>
        <dbReference type="ChEBI" id="CHEBI:15377"/>
        <dbReference type="ChEBI" id="CHEBI:15378"/>
        <dbReference type="ChEBI" id="CHEBI:28938"/>
        <dbReference type="ChEBI" id="CHEBI:58453"/>
        <dbReference type="ChEBI" id="CHEBI:58614"/>
        <dbReference type="EC" id="3.5.4.26"/>
    </reaction>
</comment>
<feature type="binding site" evidence="14">
    <location>
        <position position="209"/>
    </location>
    <ligand>
        <name>substrate</name>
    </ligand>
</feature>
<feature type="binding site" evidence="15">
    <location>
        <position position="52"/>
    </location>
    <ligand>
        <name>Zn(2+)</name>
        <dbReference type="ChEBI" id="CHEBI:29105"/>
        <note>catalytic</note>
    </ligand>
</feature>
<feature type="binding site" evidence="14">
    <location>
        <position position="156"/>
    </location>
    <ligand>
        <name>NADP(+)</name>
        <dbReference type="ChEBI" id="CHEBI:58349"/>
    </ligand>
</feature>
<dbReference type="InterPro" id="IPR011549">
    <property type="entry name" value="RibD_C"/>
</dbReference>
<dbReference type="EC" id="1.1.1.193" evidence="12"/>
<feature type="binding site" evidence="14">
    <location>
        <position position="206"/>
    </location>
    <ligand>
        <name>substrate</name>
    </ligand>
</feature>
<comment type="pathway">
    <text evidence="2 12">Cofactor biosynthesis; riboflavin biosynthesis; 5-amino-6-(D-ribitylamino)uracil from GTP: step 2/4.</text>
</comment>
<evidence type="ECO:0000256" key="11">
    <source>
        <dbReference type="ARBA" id="ARBA00023268"/>
    </source>
</evidence>
<feature type="binding site" evidence="14">
    <location>
        <position position="186"/>
    </location>
    <ligand>
        <name>substrate</name>
    </ligand>
</feature>
<evidence type="ECO:0000256" key="2">
    <source>
        <dbReference type="ARBA" id="ARBA00004882"/>
    </source>
</evidence>
<keyword evidence="7 12" id="KW-0479">Metal-binding</keyword>
<feature type="domain" description="CMP/dCMP-type deaminase" evidence="16">
    <location>
        <begin position="3"/>
        <end position="117"/>
    </location>
</feature>
<keyword evidence="10 12" id="KW-0560">Oxidoreductase</keyword>
<keyword evidence="8 12" id="KW-0862">Zinc</keyword>
<dbReference type="GO" id="GO:0008835">
    <property type="term" value="F:diaminohydroxyphosphoribosylaminopyrimidine deaminase activity"/>
    <property type="evidence" value="ECO:0007669"/>
    <property type="project" value="UniProtKB-EC"/>
</dbReference>
<feature type="binding site" evidence="14">
    <location>
        <begin position="298"/>
        <end position="304"/>
    </location>
    <ligand>
        <name>NADP(+)</name>
        <dbReference type="ChEBI" id="CHEBI:58349"/>
    </ligand>
</feature>
<evidence type="ECO:0000313" key="18">
    <source>
        <dbReference type="Proteomes" id="UP000193862"/>
    </source>
</evidence>
<dbReference type="NCBIfam" id="TIGR00227">
    <property type="entry name" value="ribD_Cterm"/>
    <property type="match status" value="1"/>
</dbReference>
<dbReference type="GO" id="GO:0008703">
    <property type="term" value="F:5-amino-6-(5-phosphoribosylamino)uracil reductase activity"/>
    <property type="evidence" value="ECO:0007669"/>
    <property type="project" value="UniProtKB-EC"/>
</dbReference>
<evidence type="ECO:0000256" key="8">
    <source>
        <dbReference type="ARBA" id="ARBA00022833"/>
    </source>
</evidence>
<evidence type="ECO:0000256" key="7">
    <source>
        <dbReference type="ARBA" id="ARBA00022723"/>
    </source>
</evidence>
<dbReference type="PANTHER" id="PTHR38011:SF7">
    <property type="entry name" value="2,5-DIAMINO-6-RIBOSYLAMINO-4(3H)-PYRIMIDINONE 5'-PHOSPHATE REDUCTASE"/>
    <property type="match status" value="1"/>
</dbReference>
<name>A0A1Y5SE89_9RHOB</name>
<dbReference type="PROSITE" id="PS00903">
    <property type="entry name" value="CYT_DCMP_DEAMINASES_1"/>
    <property type="match status" value="1"/>
</dbReference>
<evidence type="ECO:0000313" key="17">
    <source>
        <dbReference type="EMBL" id="SLN37186.1"/>
    </source>
</evidence>
<organism evidence="17 18">
    <name type="scientific">Aquimixticola soesokkakensis</name>
    <dbReference type="NCBI Taxonomy" id="1519096"/>
    <lineage>
        <taxon>Bacteria</taxon>
        <taxon>Pseudomonadati</taxon>
        <taxon>Pseudomonadota</taxon>
        <taxon>Alphaproteobacteria</taxon>
        <taxon>Rhodobacterales</taxon>
        <taxon>Paracoccaceae</taxon>
        <taxon>Aquimixticola</taxon>
    </lineage>
</organism>
<comment type="function">
    <text evidence="1 12">Converts 2,5-diamino-6-(ribosylamino)-4(3h)-pyrimidinone 5'-phosphate into 5-amino-6-(ribosylamino)-2,4(1h,3h)-pyrimidinedione 5'-phosphate.</text>
</comment>
<reference evidence="17 18" key="1">
    <citation type="submission" date="2017-03" db="EMBL/GenBank/DDBJ databases">
        <authorList>
            <person name="Afonso C.L."/>
            <person name="Miller P.J."/>
            <person name="Scott M.A."/>
            <person name="Spackman E."/>
            <person name="Goraichik I."/>
            <person name="Dimitrov K.M."/>
            <person name="Suarez D.L."/>
            <person name="Swayne D.E."/>
        </authorList>
    </citation>
    <scope>NUCLEOTIDE SEQUENCE [LARGE SCALE GENOMIC DNA]</scope>
    <source>
        <strain evidence="17 18">CECT 8620</strain>
    </source>
</reference>
<accession>A0A1Y5SE89</accession>